<accession>A0ABM4DJJ1</accession>
<feature type="signal peptide" evidence="1">
    <location>
        <begin position="1"/>
        <end position="17"/>
    </location>
</feature>
<evidence type="ECO:0000256" key="1">
    <source>
        <dbReference type="SAM" id="SignalP"/>
    </source>
</evidence>
<sequence>MIILAVIFSVAILESQAIDQNTLTNTVLSYMKSYQKSSHFEFSSILFAHLKQQYPNYYFTVDAYAPVSSFPTHTVHGWFVNVFRQYNRNVVVGWALKSSRIAPDSVIQDVRKKIKDLLYMDINNAERCNQKVWAVATATGYPVVMVHTCTEGYCGLRSTYEKNTYFETISGYKGSRMSVVIVFGSQ</sequence>
<organism evidence="2 3">
    <name type="scientific">Hydra vulgaris</name>
    <name type="common">Hydra</name>
    <name type="synonym">Hydra attenuata</name>
    <dbReference type="NCBI Taxonomy" id="6087"/>
    <lineage>
        <taxon>Eukaryota</taxon>
        <taxon>Metazoa</taxon>
        <taxon>Cnidaria</taxon>
        <taxon>Hydrozoa</taxon>
        <taxon>Hydroidolina</taxon>
        <taxon>Anthoathecata</taxon>
        <taxon>Aplanulata</taxon>
        <taxon>Hydridae</taxon>
        <taxon>Hydra</taxon>
    </lineage>
</organism>
<name>A0ABM4DJJ1_HYDVU</name>
<dbReference type="RefSeq" id="XP_065674689.1">
    <property type="nucleotide sequence ID" value="XM_065818617.1"/>
</dbReference>
<dbReference type="GeneID" id="136091275"/>
<feature type="chain" id="PRO_5045900248" evidence="1">
    <location>
        <begin position="18"/>
        <end position="186"/>
    </location>
</feature>
<gene>
    <name evidence="3" type="primary">LOC136091275</name>
</gene>
<keyword evidence="1" id="KW-0732">Signal</keyword>
<dbReference type="Proteomes" id="UP001652625">
    <property type="component" value="Chromosome 15"/>
</dbReference>
<reference evidence="3" key="1">
    <citation type="submission" date="2025-08" db="UniProtKB">
        <authorList>
            <consortium name="RefSeq"/>
        </authorList>
    </citation>
    <scope>IDENTIFICATION</scope>
</reference>
<evidence type="ECO:0000313" key="2">
    <source>
        <dbReference type="Proteomes" id="UP001652625"/>
    </source>
</evidence>
<proteinExistence type="predicted"/>
<keyword evidence="2" id="KW-1185">Reference proteome</keyword>
<protein>
    <submittedName>
        <fullName evidence="3">Uncharacterized protein LOC136091275</fullName>
    </submittedName>
</protein>
<evidence type="ECO:0000313" key="3">
    <source>
        <dbReference type="RefSeq" id="XP_065674689.1"/>
    </source>
</evidence>